<dbReference type="RefSeq" id="WP_101291299.1">
    <property type="nucleotide sequence ID" value="NZ_FOUQ01000005.1"/>
</dbReference>
<evidence type="ECO:0000256" key="1">
    <source>
        <dbReference type="ARBA" id="ARBA00002167"/>
    </source>
</evidence>
<comment type="function">
    <text evidence="1 12">Required for activation of most nif operons, which are directly involved in nitrogen fixation.</text>
</comment>
<dbReference type="SUPFAM" id="SSF52540">
    <property type="entry name" value="P-loop containing nucleoside triphosphate hydrolases"/>
    <property type="match status" value="1"/>
</dbReference>
<protein>
    <recommendedName>
        <fullName evidence="3 12">Nif-specific regulatory protein</fullName>
    </recommendedName>
</protein>
<organism evidence="15 16">
    <name type="scientific">Pleomorphomonas diazotrophica</name>
    <dbReference type="NCBI Taxonomy" id="1166257"/>
    <lineage>
        <taxon>Bacteria</taxon>
        <taxon>Pseudomonadati</taxon>
        <taxon>Pseudomonadota</taxon>
        <taxon>Alphaproteobacteria</taxon>
        <taxon>Hyphomicrobiales</taxon>
        <taxon>Pleomorphomonadaceae</taxon>
        <taxon>Pleomorphomonas</taxon>
    </lineage>
</organism>
<evidence type="ECO:0000256" key="10">
    <source>
        <dbReference type="ARBA" id="ARBA00023163"/>
    </source>
</evidence>
<dbReference type="GO" id="GO:0043565">
    <property type="term" value="F:sequence-specific DNA binding"/>
    <property type="evidence" value="ECO:0007669"/>
    <property type="project" value="InterPro"/>
</dbReference>
<evidence type="ECO:0000256" key="2">
    <source>
        <dbReference type="ARBA" id="ARBA00011135"/>
    </source>
</evidence>
<dbReference type="AlphaFoldDB" id="A0A1I4TH71"/>
<dbReference type="NCBIfam" id="TIGR01817">
    <property type="entry name" value="nifA"/>
    <property type="match status" value="1"/>
</dbReference>
<dbReference type="InterPro" id="IPR002197">
    <property type="entry name" value="HTH_Fis"/>
</dbReference>
<dbReference type="Gene3D" id="1.10.8.60">
    <property type="match status" value="1"/>
</dbReference>
<evidence type="ECO:0000256" key="6">
    <source>
        <dbReference type="ARBA" id="ARBA00023012"/>
    </source>
</evidence>
<dbReference type="GO" id="GO:0009399">
    <property type="term" value="P:nitrogen fixation"/>
    <property type="evidence" value="ECO:0007669"/>
    <property type="project" value="UniProtKB-UniRule"/>
</dbReference>
<dbReference type="PANTHER" id="PTHR32071:SF117">
    <property type="entry name" value="PTS-DEPENDENT DIHYDROXYACETONE KINASE OPERON REGULATORY PROTEIN-RELATED"/>
    <property type="match status" value="1"/>
</dbReference>
<dbReference type="InterPro" id="IPR025943">
    <property type="entry name" value="Sigma_54_int_dom_ATP-bd_2"/>
</dbReference>
<keyword evidence="16" id="KW-1185">Reference proteome</keyword>
<dbReference type="GO" id="GO:0005524">
    <property type="term" value="F:ATP binding"/>
    <property type="evidence" value="ECO:0007669"/>
    <property type="project" value="UniProtKB-KW"/>
</dbReference>
<dbReference type="CDD" id="cd00009">
    <property type="entry name" value="AAA"/>
    <property type="match status" value="1"/>
</dbReference>
<dbReference type="FunFam" id="3.40.50.300:FF:000006">
    <property type="entry name" value="DNA-binding transcriptional regulator NtrC"/>
    <property type="match status" value="1"/>
</dbReference>
<dbReference type="PROSITE" id="PS50045">
    <property type="entry name" value="SIGMA54_INTERACT_4"/>
    <property type="match status" value="1"/>
</dbReference>
<evidence type="ECO:0000256" key="11">
    <source>
        <dbReference type="ARBA" id="ARBA00023231"/>
    </source>
</evidence>
<evidence type="ECO:0000256" key="8">
    <source>
        <dbReference type="ARBA" id="ARBA00023125"/>
    </source>
</evidence>
<sequence>MIVAVRQAPRLAPAASAPVVRRESRQSAEMALFGLYEISKILNAPVRLESMLASVVNILTSFLAMRRGMIVVIDEAGEPEIVATAGWAGEVKGRPIDSLPQAVIDRIVATQTSLVVQDTAADPLFAGTPAAHDPSRVSFVGVPIKDDAKVIGTLSIDRVWDGSADIRIDEDLRFLAMVANLVGQAVRLHRVVAADRKRLIDERSRLEKALDEKPKPARIRIGTGGIVGDSPSVRRVMETISIVAPSNSTVLLRGESGTGKELFARAIHELSSRKAKPFVKLNCAAVSESVLESELFGHEKGAFTGAIALKPGRFELANGGTLLLDEIGEISPAFQSKLLRVLQEGEFERVGGTRTLKVDVRLICATNRDLEAAVAKGDFRADLYYRINVVPVFLPPLRERPGDIPLLARAFLDRFNRENSRRLSITDKALDLLGKCYFPGNVRELENCVRRTATLSRSDTIRREDFACAHGECLSATLWTGAHHVTADEQLTALKRGEVLVPGLRPPVSSFQPPQFEPPQNEPSAEGHVCEHAGPDCPALGHRAGEKERLIDAMEKSGWVQAKAARILGLTPRQIGYALKKHRVELKRF</sequence>
<keyword evidence="10 12" id="KW-0804">Transcription</keyword>
<keyword evidence="9 12" id="KW-0010">Activator</keyword>
<dbReference type="Pfam" id="PF01590">
    <property type="entry name" value="GAF"/>
    <property type="match status" value="1"/>
</dbReference>
<keyword evidence="11 12" id="KW-0535">Nitrogen fixation</keyword>
<keyword evidence="5" id="KW-0067">ATP-binding</keyword>
<dbReference type="PANTHER" id="PTHR32071">
    <property type="entry name" value="TRANSCRIPTIONAL REGULATORY PROTEIN"/>
    <property type="match status" value="1"/>
</dbReference>
<evidence type="ECO:0000256" key="5">
    <source>
        <dbReference type="ARBA" id="ARBA00022840"/>
    </source>
</evidence>
<dbReference type="InterPro" id="IPR029016">
    <property type="entry name" value="GAF-like_dom_sf"/>
</dbReference>
<dbReference type="InterPro" id="IPR025944">
    <property type="entry name" value="Sigma_54_int_dom_CS"/>
</dbReference>
<name>A0A1I4TH71_9HYPH</name>
<feature type="domain" description="Sigma-54 factor interaction" evidence="14">
    <location>
        <begin position="226"/>
        <end position="454"/>
    </location>
</feature>
<gene>
    <name evidence="15" type="primary">nifA</name>
    <name evidence="15" type="ORF">CXZ10_20840</name>
</gene>
<proteinExistence type="predicted"/>
<dbReference type="PROSITE" id="PS00676">
    <property type="entry name" value="SIGMA54_INTERACT_2"/>
    <property type="match status" value="1"/>
</dbReference>
<dbReference type="InterPro" id="IPR003018">
    <property type="entry name" value="GAF"/>
</dbReference>
<reference evidence="15 16" key="1">
    <citation type="submission" date="2017-12" db="EMBL/GenBank/DDBJ databases">
        <title>Anaerobic carbon monoxide metabolism by Pleomorphomonas carboxyditropha sp. nov., a new mesophilic hydrogenogenic carboxidotroph.</title>
        <authorList>
            <person name="Esquivel-Elizondo S."/>
            <person name="Krajmalnik-Brown R."/>
        </authorList>
    </citation>
    <scope>NUCLEOTIDE SEQUENCE [LARGE SCALE GENOMIC DNA]</scope>
    <source>
        <strain evidence="15 16">R5-392</strain>
    </source>
</reference>
<evidence type="ECO:0000313" key="16">
    <source>
        <dbReference type="Proteomes" id="UP000233491"/>
    </source>
</evidence>
<dbReference type="Pfam" id="PF02954">
    <property type="entry name" value="HTH_8"/>
    <property type="match status" value="1"/>
</dbReference>
<dbReference type="GO" id="GO:0003700">
    <property type="term" value="F:DNA-binding transcription factor activity"/>
    <property type="evidence" value="ECO:0007669"/>
    <property type="project" value="UniProtKB-UniRule"/>
</dbReference>
<feature type="region of interest" description="Disordered" evidence="13">
    <location>
        <begin position="507"/>
        <end position="528"/>
    </location>
</feature>
<evidence type="ECO:0000256" key="7">
    <source>
        <dbReference type="ARBA" id="ARBA00023015"/>
    </source>
</evidence>
<dbReference type="InterPro" id="IPR027417">
    <property type="entry name" value="P-loop_NTPase"/>
</dbReference>
<dbReference type="SMART" id="SM00382">
    <property type="entry name" value="AAA"/>
    <property type="match status" value="1"/>
</dbReference>
<dbReference type="Pfam" id="PF00158">
    <property type="entry name" value="Sigma54_activat"/>
    <property type="match status" value="1"/>
</dbReference>
<evidence type="ECO:0000256" key="9">
    <source>
        <dbReference type="ARBA" id="ARBA00023159"/>
    </source>
</evidence>
<dbReference type="PROSITE" id="PS00688">
    <property type="entry name" value="SIGMA54_INTERACT_3"/>
    <property type="match status" value="1"/>
</dbReference>
<dbReference type="SMART" id="SM00065">
    <property type="entry name" value="GAF"/>
    <property type="match status" value="1"/>
</dbReference>
<evidence type="ECO:0000256" key="12">
    <source>
        <dbReference type="RuleBase" id="RU368029"/>
    </source>
</evidence>
<dbReference type="PRINTS" id="PR01590">
    <property type="entry name" value="HTHFIS"/>
</dbReference>
<dbReference type="InterPro" id="IPR002078">
    <property type="entry name" value="Sigma_54_int"/>
</dbReference>
<dbReference type="Pfam" id="PF25601">
    <property type="entry name" value="AAA_lid_14"/>
    <property type="match status" value="1"/>
</dbReference>
<dbReference type="SUPFAM" id="SSF55781">
    <property type="entry name" value="GAF domain-like"/>
    <property type="match status" value="1"/>
</dbReference>
<dbReference type="PROSITE" id="PS00675">
    <property type="entry name" value="SIGMA54_INTERACT_1"/>
    <property type="match status" value="1"/>
</dbReference>
<evidence type="ECO:0000256" key="13">
    <source>
        <dbReference type="SAM" id="MobiDB-lite"/>
    </source>
</evidence>
<dbReference type="Gene3D" id="1.10.10.60">
    <property type="entry name" value="Homeodomain-like"/>
    <property type="match status" value="1"/>
</dbReference>
<keyword evidence="6 12" id="KW-0902">Two-component regulatory system</keyword>
<accession>A0A1I4TH71</accession>
<dbReference type="EMBL" id="PJNW01000023">
    <property type="protein sequence ID" value="PKR87251.1"/>
    <property type="molecule type" value="Genomic_DNA"/>
</dbReference>
<evidence type="ECO:0000259" key="14">
    <source>
        <dbReference type="PROSITE" id="PS50045"/>
    </source>
</evidence>
<dbReference type="InterPro" id="IPR010113">
    <property type="entry name" value="Nif-specific_regulatory_prot"/>
</dbReference>
<evidence type="ECO:0000256" key="3">
    <source>
        <dbReference type="ARBA" id="ARBA00015308"/>
    </source>
</evidence>
<evidence type="ECO:0000313" key="15">
    <source>
        <dbReference type="EMBL" id="PKR87251.1"/>
    </source>
</evidence>
<keyword evidence="8 12" id="KW-0238">DNA-binding</keyword>
<keyword evidence="4" id="KW-0547">Nucleotide-binding</keyword>
<dbReference type="InterPro" id="IPR025662">
    <property type="entry name" value="Sigma_54_int_dom_ATP-bd_1"/>
</dbReference>
<dbReference type="Gene3D" id="3.40.50.300">
    <property type="entry name" value="P-loop containing nucleotide triphosphate hydrolases"/>
    <property type="match status" value="1"/>
</dbReference>
<dbReference type="GO" id="GO:0000160">
    <property type="term" value="P:phosphorelay signal transduction system"/>
    <property type="evidence" value="ECO:0007669"/>
    <property type="project" value="UniProtKB-UniRule"/>
</dbReference>
<dbReference type="OrthoDB" id="9761019at2"/>
<dbReference type="InterPro" id="IPR058031">
    <property type="entry name" value="AAA_lid_NorR"/>
</dbReference>
<comment type="caution">
    <text evidence="15">The sequence shown here is derived from an EMBL/GenBank/DDBJ whole genome shotgun (WGS) entry which is preliminary data.</text>
</comment>
<evidence type="ECO:0000256" key="4">
    <source>
        <dbReference type="ARBA" id="ARBA00022741"/>
    </source>
</evidence>
<comment type="subunit">
    <text evidence="2 12">Interacts with sigma-54.</text>
</comment>
<dbReference type="Gene3D" id="3.30.450.40">
    <property type="match status" value="1"/>
</dbReference>
<keyword evidence="7 12" id="KW-0805">Transcription regulation</keyword>
<dbReference type="InterPro" id="IPR003593">
    <property type="entry name" value="AAA+_ATPase"/>
</dbReference>
<dbReference type="Proteomes" id="UP000233491">
    <property type="component" value="Unassembled WGS sequence"/>
</dbReference>